<evidence type="ECO:0000256" key="3">
    <source>
        <dbReference type="ARBA" id="ARBA00022475"/>
    </source>
</evidence>
<comment type="caution">
    <text evidence="10">The sequence shown here is derived from an EMBL/GenBank/DDBJ whole genome shotgun (WGS) entry which is preliminary data.</text>
</comment>
<keyword evidence="4 8" id="KW-0812">Transmembrane</keyword>
<dbReference type="GO" id="GO:0022857">
    <property type="term" value="F:transmembrane transporter activity"/>
    <property type="evidence" value="ECO:0007669"/>
    <property type="project" value="InterPro"/>
</dbReference>
<gene>
    <name evidence="10" type="ORF">E1294_08960</name>
</gene>
<dbReference type="InterPro" id="IPR005135">
    <property type="entry name" value="Endo/exonuclease/phosphatase"/>
</dbReference>
<feature type="transmembrane region" description="Helical" evidence="8">
    <location>
        <begin position="591"/>
        <end position="611"/>
    </location>
</feature>
<dbReference type="Gene3D" id="1.20.1250.20">
    <property type="entry name" value="MFS general substrate transporter like domains"/>
    <property type="match status" value="1"/>
</dbReference>
<proteinExistence type="predicted"/>
<feature type="transmembrane region" description="Helical" evidence="8">
    <location>
        <begin position="357"/>
        <end position="377"/>
    </location>
</feature>
<dbReference type="SUPFAM" id="SSF56219">
    <property type="entry name" value="DNase I-like"/>
    <property type="match status" value="1"/>
</dbReference>
<evidence type="ECO:0000256" key="1">
    <source>
        <dbReference type="ARBA" id="ARBA00004651"/>
    </source>
</evidence>
<dbReference type="InterPro" id="IPR050171">
    <property type="entry name" value="MFS_Transporters"/>
</dbReference>
<feature type="transmembrane region" description="Helical" evidence="8">
    <location>
        <begin position="683"/>
        <end position="703"/>
    </location>
</feature>
<reference evidence="10 11" key="1">
    <citation type="submission" date="2019-03" db="EMBL/GenBank/DDBJ databases">
        <title>Draft genome sequences of novel Actinobacteria.</title>
        <authorList>
            <person name="Sahin N."/>
            <person name="Ay H."/>
            <person name="Saygin H."/>
        </authorList>
    </citation>
    <scope>NUCLEOTIDE SEQUENCE [LARGE SCALE GENOMIC DNA]</scope>
    <source>
        <strain evidence="10 11">KC712</strain>
    </source>
</reference>
<sequence>MAYAPPFADRYGGNAVATRWPHRVVEVLDLRLAGAGDVPWCTLAVKVPLPGEGDVLFISATASWRLDAEAVREQQALALSDLDARHRTDLPTIIAGDFNAGSDAASIRYLTGGQSISGRSVHHHDAWGVAGEGPGHTWNVDNATNAALVDQIVRQPGHRRRIDYVFTGSWHAHPRHAARSGPRAWPSTNPRTVSGRATTTASSSTLRSPRTGDSTGSPLPPGRVGAQVTLHHTGRHRHDPLAGAVKPPDREETSPIGPGEEPLRQRTVSAPSGDARLRAVGPRVRNGGWSSGGRGLTRAVRRVAREGADENAGRSGRRRWPLLTAVAVDSLGTGLYLPLSLLYFLKVTDLDLSTIGLLISMTTALTLPVPMVVGWLVDRLGPRLVVAGGQTLQGVGFLLYLTVSGAGSLVVAVLVATVGLRVYWSSVFTLIADQADTERSDAKDHWFARAGMMRETGVGGGALLTGVALTFDSARVYDGLILGSALAFLAAALVVVLMVPSTPHTLPPADGPSGHRALLRDRPYLALIGTCTIFALCSTFLALSLPVYVVQGLSGPGWVSGPLLALNTLLLATCTAALTRFVRRRCTRPRALAWAGGLWTLWCAASAAAVLLPSDALVPFLVAVVLCYTAAEMIYGPASNALAADAAPAGSRGTYLAAFQYSFAVANILAPGLFGLLFSQDRLLPWLAVGLLAALGAGLMLRLERRLPREHRTPEHRGSNPWDGVPESTA</sequence>
<feature type="region of interest" description="Disordered" evidence="7">
    <location>
        <begin position="173"/>
        <end position="270"/>
    </location>
</feature>
<dbReference type="SUPFAM" id="SSF103473">
    <property type="entry name" value="MFS general substrate transporter"/>
    <property type="match status" value="1"/>
</dbReference>
<accession>A0A4R4X038</accession>
<dbReference type="OrthoDB" id="9787701at2"/>
<feature type="transmembrane region" description="Helical" evidence="8">
    <location>
        <begin position="322"/>
        <end position="345"/>
    </location>
</feature>
<keyword evidence="2" id="KW-0813">Transport</keyword>
<keyword evidence="3" id="KW-1003">Cell membrane</keyword>
<feature type="transmembrane region" description="Helical" evidence="8">
    <location>
        <begin position="397"/>
        <end position="424"/>
    </location>
</feature>
<evidence type="ECO:0000259" key="9">
    <source>
        <dbReference type="Pfam" id="PF03372"/>
    </source>
</evidence>
<evidence type="ECO:0000256" key="4">
    <source>
        <dbReference type="ARBA" id="ARBA00022692"/>
    </source>
</evidence>
<dbReference type="PANTHER" id="PTHR23517">
    <property type="entry name" value="RESISTANCE PROTEIN MDTM, PUTATIVE-RELATED-RELATED"/>
    <property type="match status" value="1"/>
</dbReference>
<keyword evidence="6 8" id="KW-0472">Membrane</keyword>
<feature type="region of interest" description="Disordered" evidence="7">
    <location>
        <begin position="710"/>
        <end position="730"/>
    </location>
</feature>
<dbReference type="AlphaFoldDB" id="A0A4R4X038"/>
<dbReference type="Proteomes" id="UP000294543">
    <property type="component" value="Unassembled WGS sequence"/>
</dbReference>
<dbReference type="GO" id="GO:0005886">
    <property type="term" value="C:plasma membrane"/>
    <property type="evidence" value="ECO:0007669"/>
    <property type="project" value="UniProtKB-SubCell"/>
</dbReference>
<dbReference type="Gene3D" id="3.60.10.10">
    <property type="entry name" value="Endonuclease/exonuclease/phosphatase"/>
    <property type="match status" value="1"/>
</dbReference>
<dbReference type="EMBL" id="SMKP01000018">
    <property type="protein sequence ID" value="TDD23382.1"/>
    <property type="molecule type" value="Genomic_DNA"/>
</dbReference>
<keyword evidence="11" id="KW-1185">Reference proteome</keyword>
<feature type="transmembrane region" description="Helical" evidence="8">
    <location>
        <begin position="524"/>
        <end position="545"/>
    </location>
</feature>
<comment type="subcellular location">
    <subcellularLocation>
        <location evidence="1">Cell membrane</location>
        <topology evidence="1">Multi-pass membrane protein</topology>
    </subcellularLocation>
</comment>
<evidence type="ECO:0000256" key="6">
    <source>
        <dbReference type="ARBA" id="ARBA00023136"/>
    </source>
</evidence>
<feature type="domain" description="Endonuclease/exonuclease/phosphatase" evidence="9">
    <location>
        <begin position="8"/>
        <end position="173"/>
    </location>
</feature>
<evidence type="ECO:0000256" key="5">
    <source>
        <dbReference type="ARBA" id="ARBA00022989"/>
    </source>
</evidence>
<keyword evidence="5 8" id="KW-1133">Transmembrane helix</keyword>
<dbReference type="InterPro" id="IPR011701">
    <property type="entry name" value="MFS"/>
</dbReference>
<protein>
    <submittedName>
        <fullName evidence="10">MFS transporter</fullName>
    </submittedName>
</protein>
<feature type="transmembrane region" description="Helical" evidence="8">
    <location>
        <begin position="617"/>
        <end position="635"/>
    </location>
</feature>
<organism evidence="10 11">
    <name type="scientific">Nonomuraea diastatica</name>
    <dbReference type="NCBI Taxonomy" id="1848329"/>
    <lineage>
        <taxon>Bacteria</taxon>
        <taxon>Bacillati</taxon>
        <taxon>Actinomycetota</taxon>
        <taxon>Actinomycetes</taxon>
        <taxon>Streptosporangiales</taxon>
        <taxon>Streptosporangiaceae</taxon>
        <taxon>Nonomuraea</taxon>
    </lineage>
</organism>
<dbReference type="PANTHER" id="PTHR23517:SF2">
    <property type="entry name" value="MULTIDRUG RESISTANCE PROTEIN MDTH"/>
    <property type="match status" value="1"/>
</dbReference>
<feature type="transmembrane region" description="Helical" evidence="8">
    <location>
        <begin position="479"/>
        <end position="499"/>
    </location>
</feature>
<feature type="compositionally biased region" description="Low complexity" evidence="7">
    <location>
        <begin position="191"/>
        <end position="211"/>
    </location>
</feature>
<dbReference type="InterPro" id="IPR036691">
    <property type="entry name" value="Endo/exonu/phosph_ase_sf"/>
</dbReference>
<dbReference type="InterPro" id="IPR036259">
    <property type="entry name" value="MFS_trans_sf"/>
</dbReference>
<evidence type="ECO:0000256" key="7">
    <source>
        <dbReference type="SAM" id="MobiDB-lite"/>
    </source>
</evidence>
<evidence type="ECO:0000313" key="10">
    <source>
        <dbReference type="EMBL" id="TDD23382.1"/>
    </source>
</evidence>
<feature type="transmembrane region" description="Helical" evidence="8">
    <location>
        <begin position="557"/>
        <end position="579"/>
    </location>
</feature>
<feature type="transmembrane region" description="Helical" evidence="8">
    <location>
        <begin position="655"/>
        <end position="677"/>
    </location>
</feature>
<dbReference type="Pfam" id="PF07690">
    <property type="entry name" value="MFS_1"/>
    <property type="match status" value="1"/>
</dbReference>
<dbReference type="GO" id="GO:0003824">
    <property type="term" value="F:catalytic activity"/>
    <property type="evidence" value="ECO:0007669"/>
    <property type="project" value="InterPro"/>
</dbReference>
<name>A0A4R4X038_9ACTN</name>
<evidence type="ECO:0000256" key="2">
    <source>
        <dbReference type="ARBA" id="ARBA00022448"/>
    </source>
</evidence>
<dbReference type="Pfam" id="PF03372">
    <property type="entry name" value="Exo_endo_phos"/>
    <property type="match status" value="1"/>
</dbReference>
<evidence type="ECO:0000313" key="11">
    <source>
        <dbReference type="Proteomes" id="UP000294543"/>
    </source>
</evidence>
<evidence type="ECO:0000256" key="8">
    <source>
        <dbReference type="SAM" id="Phobius"/>
    </source>
</evidence>